<name>A0A8S5TXM3_9CAUD</name>
<dbReference type="Pfam" id="PF24746">
    <property type="entry name" value="DUF7694"/>
    <property type="match status" value="1"/>
</dbReference>
<evidence type="ECO:0000259" key="1">
    <source>
        <dbReference type="Pfam" id="PF24746"/>
    </source>
</evidence>
<evidence type="ECO:0000313" key="2">
    <source>
        <dbReference type="EMBL" id="DAF86954.1"/>
    </source>
</evidence>
<sequence>MTREELLKYRLDGSKSFPFHIKEQEITDKYGVYSTGVFKYKGMSLIIAIENGVWHLSVSAKFPLGYQQLKDVRYKFLPNNIQVAQIFPPREEFVNLHSTCWHLWEIKD</sequence>
<dbReference type="InterPro" id="IPR056111">
    <property type="entry name" value="DUF7694"/>
</dbReference>
<reference evidence="2" key="1">
    <citation type="journal article" date="2021" name="Proc. Natl. Acad. Sci. U.S.A.">
        <title>A Catalog of Tens of Thousands of Viruses from Human Metagenomes Reveals Hidden Associations with Chronic Diseases.</title>
        <authorList>
            <person name="Tisza M.J."/>
            <person name="Buck C.B."/>
        </authorList>
    </citation>
    <scope>NUCLEOTIDE SEQUENCE</scope>
    <source>
        <strain evidence="2">CtvBz3</strain>
    </source>
</reference>
<protein>
    <recommendedName>
        <fullName evidence="1">DUF7694 domain-containing protein</fullName>
    </recommendedName>
</protein>
<feature type="domain" description="DUF7694" evidence="1">
    <location>
        <begin position="50"/>
        <end position="107"/>
    </location>
</feature>
<dbReference type="EMBL" id="BK015955">
    <property type="protein sequence ID" value="DAF86954.1"/>
    <property type="molecule type" value="Genomic_DNA"/>
</dbReference>
<accession>A0A8S5TXM3</accession>
<organism evidence="2">
    <name type="scientific">Siphoviridae sp. ctvBz3</name>
    <dbReference type="NCBI Taxonomy" id="2825720"/>
    <lineage>
        <taxon>Viruses</taxon>
        <taxon>Duplodnaviria</taxon>
        <taxon>Heunggongvirae</taxon>
        <taxon>Uroviricota</taxon>
        <taxon>Caudoviricetes</taxon>
    </lineage>
</organism>
<proteinExistence type="predicted"/>